<evidence type="ECO:0000313" key="3">
    <source>
        <dbReference type="Proteomes" id="UP000177080"/>
    </source>
</evidence>
<dbReference type="AlphaFoldDB" id="A0A1F4ZB65"/>
<dbReference type="STRING" id="1797259.A2989_02395"/>
<dbReference type="Proteomes" id="UP000177080">
    <property type="component" value="Unassembled WGS sequence"/>
</dbReference>
<dbReference type="InterPro" id="IPR025714">
    <property type="entry name" value="Methyltranfer_dom"/>
</dbReference>
<gene>
    <name evidence="2" type="ORF">A2989_02395</name>
</gene>
<dbReference type="SUPFAM" id="SSF53335">
    <property type="entry name" value="S-adenosyl-L-methionine-dependent methyltransferases"/>
    <property type="match status" value="1"/>
</dbReference>
<dbReference type="Gene3D" id="3.40.50.150">
    <property type="entry name" value="Vaccinia Virus protein VP39"/>
    <property type="match status" value="1"/>
</dbReference>
<comment type="caution">
    <text evidence="2">The sequence shown here is derived from an EMBL/GenBank/DDBJ whole genome shotgun (WGS) entry which is preliminary data.</text>
</comment>
<dbReference type="PANTHER" id="PTHR43861">
    <property type="entry name" value="TRANS-ACONITATE 2-METHYLTRANSFERASE-RELATED"/>
    <property type="match status" value="1"/>
</dbReference>
<evidence type="ECO:0000259" key="1">
    <source>
        <dbReference type="Pfam" id="PF13847"/>
    </source>
</evidence>
<dbReference type="EMBL" id="MEXN01000006">
    <property type="protein sequence ID" value="OGD03455.1"/>
    <property type="molecule type" value="Genomic_DNA"/>
</dbReference>
<feature type="domain" description="Methyltransferase" evidence="1">
    <location>
        <begin position="58"/>
        <end position="161"/>
    </location>
</feature>
<proteinExistence type="predicted"/>
<protein>
    <recommendedName>
        <fullName evidence="1">Methyltransferase domain-containing protein</fullName>
    </recommendedName>
</protein>
<organism evidence="2 3">
    <name type="scientific">Candidatus Amesbacteria bacterium RIFCSPLOWO2_01_FULL_48_25</name>
    <dbReference type="NCBI Taxonomy" id="1797259"/>
    <lineage>
        <taxon>Bacteria</taxon>
        <taxon>Candidatus Amesiibacteriota</taxon>
    </lineage>
</organism>
<dbReference type="CDD" id="cd02440">
    <property type="entry name" value="AdoMet_MTases"/>
    <property type="match status" value="1"/>
</dbReference>
<name>A0A1F4ZB65_9BACT</name>
<dbReference type="Pfam" id="PF13847">
    <property type="entry name" value="Methyltransf_31"/>
    <property type="match status" value="1"/>
</dbReference>
<sequence>MPKFPIYPKVTTRNFRRWNEEMFCKYNNERVYNHPNLIIRFVESMRVKQLLNHLLPIKDSDKILAAGSGEGHIERYLKNGEVSLIDISKEAIRRAKDNLGVQNNYKFIVGDLEKIPVRDNYFDKVECSEVIEHVMSPKKMLKELCRVLKPNGTMVITFPNEPLINYLKGALIKLHLFNYFFPNIPRDMTEEWHLRAYDLRSFKKDSESRWRLVDIKGIPFSFFPVRYLVVCRKK</sequence>
<accession>A0A1F4ZB65</accession>
<dbReference type="InterPro" id="IPR029063">
    <property type="entry name" value="SAM-dependent_MTases_sf"/>
</dbReference>
<reference evidence="2 3" key="1">
    <citation type="journal article" date="2016" name="Nat. Commun.">
        <title>Thousands of microbial genomes shed light on interconnected biogeochemical processes in an aquifer system.</title>
        <authorList>
            <person name="Anantharaman K."/>
            <person name="Brown C.T."/>
            <person name="Hug L.A."/>
            <person name="Sharon I."/>
            <person name="Castelle C.J."/>
            <person name="Probst A.J."/>
            <person name="Thomas B.C."/>
            <person name="Singh A."/>
            <person name="Wilkins M.J."/>
            <person name="Karaoz U."/>
            <person name="Brodie E.L."/>
            <person name="Williams K.H."/>
            <person name="Hubbard S.S."/>
            <person name="Banfield J.F."/>
        </authorList>
    </citation>
    <scope>NUCLEOTIDE SEQUENCE [LARGE SCALE GENOMIC DNA]</scope>
</reference>
<evidence type="ECO:0000313" key="2">
    <source>
        <dbReference type="EMBL" id="OGD03455.1"/>
    </source>
</evidence>